<proteinExistence type="predicted"/>
<dbReference type="Proteomes" id="UP001152795">
    <property type="component" value="Unassembled WGS sequence"/>
</dbReference>
<keyword evidence="5" id="KW-0067">ATP-binding</keyword>
<evidence type="ECO:0000313" key="7">
    <source>
        <dbReference type="Proteomes" id="UP001152795"/>
    </source>
</evidence>
<dbReference type="InterPro" id="IPR011009">
    <property type="entry name" value="Kinase-like_dom_sf"/>
</dbReference>
<evidence type="ECO:0000313" key="6">
    <source>
        <dbReference type="EMBL" id="CAB3985537.1"/>
    </source>
</evidence>
<dbReference type="CDD" id="cd04515">
    <property type="entry name" value="Alpha_kinase"/>
    <property type="match status" value="1"/>
</dbReference>
<dbReference type="SMART" id="SM00811">
    <property type="entry name" value="Alpha_kinase"/>
    <property type="match status" value="1"/>
</dbReference>
<evidence type="ECO:0000256" key="4">
    <source>
        <dbReference type="ARBA" id="ARBA00022777"/>
    </source>
</evidence>
<dbReference type="PANTHER" id="PTHR45992">
    <property type="entry name" value="EUKARYOTIC ELONGATION FACTOR 2 KINASE-RELATED"/>
    <property type="match status" value="1"/>
</dbReference>
<keyword evidence="6" id="KW-0675">Receptor</keyword>
<dbReference type="AlphaFoldDB" id="A0A6S7GBZ8"/>
<keyword evidence="2" id="KW-0808">Transferase</keyword>
<dbReference type="EMBL" id="CACRXK020000883">
    <property type="protein sequence ID" value="CAB3985537.1"/>
    <property type="molecule type" value="Genomic_DNA"/>
</dbReference>
<name>A0A6S7GBZ8_PARCT</name>
<keyword evidence="4" id="KW-0418">Kinase</keyword>
<evidence type="ECO:0000256" key="3">
    <source>
        <dbReference type="ARBA" id="ARBA00022741"/>
    </source>
</evidence>
<protein>
    <submittedName>
        <fullName evidence="6">Transient receptor potential cation channel subfamily M member 6</fullName>
    </submittedName>
</protein>
<accession>A0A6S7GBZ8</accession>
<keyword evidence="7" id="KW-1185">Reference proteome</keyword>
<sequence>MEVEVYLVRFKLESTEQDGEEWSIQSELQNSMPEYLASPSNSEKDEDIEETVYPASISIDALMKAGQLVKPRKKNHVTLTLEKFNIKDQEWVTVKNPLDLVVETDSFSSGGFRNAFLGKALLKTIHANRSKCIVLPRHLAKMFGTKPPEEFGQCFTFNHAYYTLYQGQPATVEEFVEGTFRKYINNNGKVCKQPETGSTADMKTIFEKAECPVHFSYVQSSEKLMLLDLQGAKYHLYDPEIATTELHSENDEVYFCCGNLSTISIGEFKENHNCNKFCEIMALKRETLLFNST</sequence>
<dbReference type="GO" id="GO:0004674">
    <property type="term" value="F:protein serine/threonine kinase activity"/>
    <property type="evidence" value="ECO:0007669"/>
    <property type="project" value="UniProtKB-KW"/>
</dbReference>
<dbReference type="InterPro" id="IPR051852">
    <property type="entry name" value="Alpha-type_PK"/>
</dbReference>
<dbReference type="SUPFAM" id="SSF56112">
    <property type="entry name" value="Protein kinase-like (PK-like)"/>
    <property type="match status" value="1"/>
</dbReference>
<keyword evidence="3" id="KW-0547">Nucleotide-binding</keyword>
<dbReference type="Gene3D" id="3.20.200.10">
    <property type="entry name" value="MHCK/EF2 kinase"/>
    <property type="match status" value="1"/>
</dbReference>
<evidence type="ECO:0000256" key="5">
    <source>
        <dbReference type="ARBA" id="ARBA00022840"/>
    </source>
</evidence>
<dbReference type="PROSITE" id="PS51158">
    <property type="entry name" value="ALPHA_KINASE"/>
    <property type="match status" value="1"/>
</dbReference>
<dbReference type="OrthoDB" id="5981012at2759"/>
<gene>
    <name evidence="6" type="ORF">PACLA_8A053099</name>
</gene>
<evidence type="ECO:0000256" key="2">
    <source>
        <dbReference type="ARBA" id="ARBA00022679"/>
    </source>
</evidence>
<dbReference type="GO" id="GO:0005524">
    <property type="term" value="F:ATP binding"/>
    <property type="evidence" value="ECO:0007669"/>
    <property type="project" value="UniProtKB-KW"/>
</dbReference>
<keyword evidence="1" id="KW-0723">Serine/threonine-protein kinase</keyword>
<dbReference type="InterPro" id="IPR004166">
    <property type="entry name" value="a-kinase_dom"/>
</dbReference>
<reference evidence="6" key="1">
    <citation type="submission" date="2020-04" db="EMBL/GenBank/DDBJ databases">
        <authorList>
            <person name="Alioto T."/>
            <person name="Alioto T."/>
            <person name="Gomez Garrido J."/>
        </authorList>
    </citation>
    <scope>NUCLEOTIDE SEQUENCE</scope>
    <source>
        <strain evidence="6">A484AB</strain>
    </source>
</reference>
<comment type="caution">
    <text evidence="6">The sequence shown here is derived from an EMBL/GenBank/DDBJ whole genome shotgun (WGS) entry which is preliminary data.</text>
</comment>
<dbReference type="Pfam" id="PF02816">
    <property type="entry name" value="Alpha_kinase"/>
    <property type="match status" value="1"/>
</dbReference>
<organism evidence="6 7">
    <name type="scientific">Paramuricea clavata</name>
    <name type="common">Red gorgonian</name>
    <name type="synonym">Violescent sea-whip</name>
    <dbReference type="NCBI Taxonomy" id="317549"/>
    <lineage>
        <taxon>Eukaryota</taxon>
        <taxon>Metazoa</taxon>
        <taxon>Cnidaria</taxon>
        <taxon>Anthozoa</taxon>
        <taxon>Octocorallia</taxon>
        <taxon>Malacalcyonacea</taxon>
        <taxon>Plexauridae</taxon>
        <taxon>Paramuricea</taxon>
    </lineage>
</organism>
<evidence type="ECO:0000256" key="1">
    <source>
        <dbReference type="ARBA" id="ARBA00022527"/>
    </source>
</evidence>